<dbReference type="EMBL" id="JQGA01000559">
    <property type="protein sequence ID" value="KGO74888.1"/>
    <property type="molecule type" value="Genomic_DNA"/>
</dbReference>
<evidence type="ECO:0000313" key="2">
    <source>
        <dbReference type="Proteomes" id="UP000030104"/>
    </source>
</evidence>
<name>A0A0A2L6Q7_PENIT</name>
<organism evidence="1 2">
    <name type="scientific">Penicillium italicum</name>
    <name type="common">Blue mold</name>
    <dbReference type="NCBI Taxonomy" id="40296"/>
    <lineage>
        <taxon>Eukaryota</taxon>
        <taxon>Fungi</taxon>
        <taxon>Dikarya</taxon>
        <taxon>Ascomycota</taxon>
        <taxon>Pezizomycotina</taxon>
        <taxon>Eurotiomycetes</taxon>
        <taxon>Eurotiomycetidae</taxon>
        <taxon>Eurotiales</taxon>
        <taxon>Aspergillaceae</taxon>
        <taxon>Penicillium</taxon>
    </lineage>
</organism>
<protein>
    <submittedName>
        <fullName evidence="1">Uncharacterized protein</fullName>
    </submittedName>
</protein>
<comment type="caution">
    <text evidence="1">The sequence shown here is derived from an EMBL/GenBank/DDBJ whole genome shotgun (WGS) entry which is preliminary data.</text>
</comment>
<reference evidence="1 2" key="1">
    <citation type="journal article" date="2015" name="Mol. Plant Microbe Interact.">
        <title>Genome, transcriptome, and functional analyses of Penicillium expansum provide new insights into secondary metabolism and pathogenicity.</title>
        <authorList>
            <person name="Ballester A.R."/>
            <person name="Marcet-Houben M."/>
            <person name="Levin E."/>
            <person name="Sela N."/>
            <person name="Selma-Lazaro C."/>
            <person name="Carmona L."/>
            <person name="Wisniewski M."/>
            <person name="Droby S."/>
            <person name="Gonzalez-Candelas L."/>
            <person name="Gabaldon T."/>
        </authorList>
    </citation>
    <scope>NUCLEOTIDE SEQUENCE [LARGE SCALE GENOMIC DNA]</scope>
    <source>
        <strain evidence="1 2">PHI-1</strain>
    </source>
</reference>
<gene>
    <name evidence="1" type="ORF">PITC_043890</name>
</gene>
<accession>A0A0A2L6Q7</accession>
<sequence>MLASPSAQAAHHVDIITKLDAAISKKPNQLAA</sequence>
<dbReference type="HOGENOM" id="CLU_3392466_0_0_1"/>
<dbReference type="Proteomes" id="UP000030104">
    <property type="component" value="Unassembled WGS sequence"/>
</dbReference>
<evidence type="ECO:0000313" key="1">
    <source>
        <dbReference type="EMBL" id="KGO74888.1"/>
    </source>
</evidence>
<proteinExistence type="predicted"/>
<dbReference type="PhylomeDB" id="A0A0A2L6Q7"/>
<dbReference type="AlphaFoldDB" id="A0A0A2L6Q7"/>
<keyword evidence="2" id="KW-1185">Reference proteome</keyword>